<feature type="domain" description="CoA carboxyltransferase C-terminal" evidence="18">
    <location>
        <begin position="1786"/>
        <end position="2101"/>
    </location>
</feature>
<evidence type="ECO:0000256" key="8">
    <source>
        <dbReference type="ARBA" id="ARBA00023098"/>
    </source>
</evidence>
<dbReference type="SUPFAM" id="SSF52440">
    <property type="entry name" value="PreATP-grasp domain"/>
    <property type="match status" value="1"/>
</dbReference>
<accession>A0A813KCK6</accession>
<sequence>MPSPCPVKSQAFDMMRALTPRPNVASSQGDQGPCEDALTDYVANRGGSKPLQRILIASNGMAAAKAMISLRQWAHMEAGLSSGVATFHFVAMATREDLDANADYVRLADSFVEVPAGKNVNNYANVDLICKIAKSEAVQAVWPGWGHASENPALPSKLKELGIAFIGPTSSVMSVLGDKIAAGILAQTAGVPSIPWSGDGLKAELTAEGTIPAETFKKALLSNVAEAALCAERIGYPVVLKASEGGGGKGIRMSASRAELEQHFPQVQGEVPGSPIFMMQLCTGARHIEVQIVGDQHGKVLALSGRDCSTQRRFQKIFEEGPPVIVPKDKFKEMERAAQRLTQNIGYIGAGTVEYLYDAKTNKFYFLELNPRLQVEHPVTEAITQVNLPATQIQIAMGIPLHRMPQIRRFYGKADSDKDSPIDFMVEDYVYPKIHCMAARITAENPDDGFKPTSGKIERIKFQSSVACWGYFSVWTHAAIHEYADSQFGHLFARGENRDEARKTLVLALQNLEIVGEIRNPVDYLVELLGTKAFAQNDIDTSWLDGLIKAKSVKVKYDKFDVVFYAAVVRAVRAAEAHHAEMLDSVAKRRVGLLGKTRGAQRQEMEIAFEGKKYSFLVERAGPDLYVLSVAGSSIAAKVRVQPDTSLLVTVGQTVMKISGSEEPLGLRLRIQGVGTVLLPTLFDPSELRSEFNGKIIRYLQADGAVVQEGELYVELEAMKMIMPLKATATGKIHFCKGPGSVVIAGELLATMVLADPAGGQKLEPFTKGFELAAHAAAAASSSPPPPAGGDALARALLALDGFVPLASPKELAAALFPSTFVSFEFSSTPGEHDSVEAQVGAQLEAAKQVLESYLRVERRFAALRAEGLGEDLAVASLIEDSKDDAGAVAALLQAHSQLAARSELVAASLEALLQLPAHSTPTAVVEDDDKEQPPLKLTRAESRRMLQSVREEGNWKLVAEQLRELSELPASCSGYSEVLLLARRLCQRLEGQPWPSRQQALKVALAERTKDEDAANKISNWPAHTGGCNLLVSLLGDESKEVRGKALEAFVRRSYRAFGVSKDSKIRLADSGPAQLGARWSFRHPGVSSGVGSSKGTSTWQGFAKVVPDMEGLKAFLATDLCLGLELEGSNKQVAAGALGRLHLFLLGETFVAAAVGGAALDALLSEVHSLLRAVEAKLRAAGACEVVLVLPRGSCDEPRFACFAQRLSWSEVRTFRDLGPTTPCLLEVASLAEALQLEVARLAPVAAEAGSGVVEVFLASPLVSQLQEAAQVRGRNPKAGKTVLVRIASHSRLRFSVQESGGWAARLEALLLSAVHELECARLSPQARAADGQLFLHLTALVNLQPAELYALLEGFIVEFAARHGALLQQLWVDEITLKVRLGNETQGCEAILRFTASSVDGQYMKCVGLLEEVDPVTGAPARWLDLATGAASELPMAAPDAKLQAKRAAARRAGSTYAPEFLGLLEAALVKQWASFSRGRPQEELLGAISKELLRATELLLDGESELREASEVCKPGANDIGMLAWRCVLKTPEYPTGRSVVLIANDVTHQAGSFGVAEDVFFQKASEYARKRGLPRIYVACNSGARVGLVEELMPKLRVKWTEPSDPSKGFDYLYLSEEDYASLPAGAVLAKHIPGVGFILEAVVGTGLASVAGGIGVENLQGSGLIAGETSRAYNEIFTLSYVTGRSVGIGAYLNRLGQRTIQCVDGPMVLTGYSALNKLLGQEVYSSQDQLGGPQIMVPNGVTHQLVASDSEGAEAILRWLSFVPRDSWSAPACTLPLDPPSRPVEFVPTKQPYDPRHMLAGTTAADGAWVGGFFDRGSFQEYLAGWGRSVVVGRARLGGVPMGVIAVETRNVERRIPADPGNPESREIVESQAGQVWFPDSAFKTATAIRDFNRGENLPLMIFANWRGFSGGTRDMYSEVLKFGAQIVDALVEYKHPVFIYIPPGGELRGGSWVVVDPTINPDVMEMYADVESRGGILEPAGIVEVKFRAQQRAELMHRLDAKLLALKASLAAAGGDAAGQEELRAQIKRREEQLQPVYTQVACEFADLHDRSGRMKAVGAVRDSLEWRGSREFFYWRLRRCLAEQLLSRDLQAADPSLGTRDAQATVQGWLQQELGDAAADNRQVVEFLARSPLAGRVRAAHAGAQQRRIHQLRAELEAAGQLTGARRCLFTCLFPGAASPWRALLGGSGSEAAGAAPGEQRADVKKVAYPGLLGGGVAQGSGSKRV</sequence>
<dbReference type="Proteomes" id="UP000626109">
    <property type="component" value="Unassembled WGS sequence"/>
</dbReference>
<dbReference type="CDD" id="cd06850">
    <property type="entry name" value="biotinyl_domain"/>
    <property type="match status" value="1"/>
</dbReference>
<dbReference type="Pfam" id="PF02785">
    <property type="entry name" value="Biotin_carb_C"/>
    <property type="match status" value="1"/>
</dbReference>
<evidence type="ECO:0000313" key="19">
    <source>
        <dbReference type="EMBL" id="CAE8703218.1"/>
    </source>
</evidence>
<organism evidence="19 20">
    <name type="scientific">Polarella glacialis</name>
    <name type="common">Dinoflagellate</name>
    <dbReference type="NCBI Taxonomy" id="89957"/>
    <lineage>
        <taxon>Eukaryota</taxon>
        <taxon>Sar</taxon>
        <taxon>Alveolata</taxon>
        <taxon>Dinophyceae</taxon>
        <taxon>Suessiales</taxon>
        <taxon>Suessiaceae</taxon>
        <taxon>Polarella</taxon>
    </lineage>
</organism>
<dbReference type="InterPro" id="IPR011761">
    <property type="entry name" value="ATP-grasp"/>
</dbReference>
<dbReference type="InterPro" id="IPR011764">
    <property type="entry name" value="Biotin_carboxylation_dom"/>
</dbReference>
<dbReference type="Pfam" id="PF21385">
    <property type="entry name" value="ACCA_BT"/>
    <property type="match status" value="1"/>
</dbReference>
<dbReference type="GO" id="GO:0005524">
    <property type="term" value="F:ATP binding"/>
    <property type="evidence" value="ECO:0007669"/>
    <property type="project" value="UniProtKB-UniRule"/>
</dbReference>
<evidence type="ECO:0000256" key="14">
    <source>
        <dbReference type="PROSITE-ProRule" id="PRU00409"/>
    </source>
</evidence>
<evidence type="ECO:0000259" key="15">
    <source>
        <dbReference type="PROSITE" id="PS50975"/>
    </source>
</evidence>
<keyword evidence="5 14" id="KW-0547">Nucleotide-binding</keyword>
<dbReference type="InterPro" id="IPR005479">
    <property type="entry name" value="CPAse_ATP-bd"/>
</dbReference>
<keyword evidence="8" id="KW-0443">Lipid metabolism</keyword>
<dbReference type="InterPro" id="IPR011054">
    <property type="entry name" value="Rudment_hybrid_motif"/>
</dbReference>
<evidence type="ECO:0000259" key="17">
    <source>
        <dbReference type="PROSITE" id="PS50980"/>
    </source>
</evidence>
<dbReference type="PANTHER" id="PTHR45728">
    <property type="entry name" value="ACETYL-COA CARBOXYLASE, ISOFORM A"/>
    <property type="match status" value="1"/>
</dbReference>
<dbReference type="EMBL" id="CAJNNW010030355">
    <property type="protein sequence ID" value="CAE8703218.1"/>
    <property type="molecule type" value="Genomic_DNA"/>
</dbReference>
<comment type="pathway">
    <text evidence="2">Lipid metabolism; malonyl-CoA biosynthesis; malonyl-CoA from acetyl-CoA: step 1/1.</text>
</comment>
<dbReference type="FunFam" id="3.90.226.10:FF:000010">
    <property type="entry name" value="acetyl-CoA carboxylase isoform X2"/>
    <property type="match status" value="1"/>
</dbReference>
<dbReference type="InterPro" id="IPR049074">
    <property type="entry name" value="ACCA_BT"/>
</dbReference>
<dbReference type="GO" id="GO:2001295">
    <property type="term" value="P:malonyl-CoA biosynthetic process"/>
    <property type="evidence" value="ECO:0007669"/>
    <property type="project" value="UniProtKB-UniPathway"/>
</dbReference>
<dbReference type="PROSITE" id="PS00188">
    <property type="entry name" value="BIOTIN"/>
    <property type="match status" value="1"/>
</dbReference>
<gene>
    <name evidence="19" type="ORF">PGLA2088_LOCUS32751</name>
</gene>
<dbReference type="InterPro" id="IPR005482">
    <property type="entry name" value="Biotin_COase_C"/>
</dbReference>
<proteinExistence type="predicted"/>
<dbReference type="PROSITE" id="PS00867">
    <property type="entry name" value="CPSASE_2"/>
    <property type="match status" value="1"/>
</dbReference>
<dbReference type="SUPFAM" id="SSF51230">
    <property type="entry name" value="Single hybrid motif"/>
    <property type="match status" value="1"/>
</dbReference>
<name>A0A813KCK6_POLGL</name>
<dbReference type="PROSITE" id="PS50980">
    <property type="entry name" value="COA_CT_NTER"/>
    <property type="match status" value="1"/>
</dbReference>
<dbReference type="InterPro" id="IPR011053">
    <property type="entry name" value="Single_hybrid_motif"/>
</dbReference>
<dbReference type="PROSITE" id="PS00866">
    <property type="entry name" value="CPSASE_1"/>
    <property type="match status" value="1"/>
</dbReference>
<evidence type="ECO:0000256" key="9">
    <source>
        <dbReference type="ARBA" id="ARBA00023160"/>
    </source>
</evidence>
<dbReference type="Pfam" id="PF01039">
    <property type="entry name" value="Carboxyl_trans"/>
    <property type="match status" value="1"/>
</dbReference>
<evidence type="ECO:0000256" key="10">
    <source>
        <dbReference type="ARBA" id="ARBA00023267"/>
    </source>
</evidence>
<dbReference type="PROSITE" id="PS50989">
    <property type="entry name" value="COA_CT_CTER"/>
    <property type="match status" value="1"/>
</dbReference>
<dbReference type="GO" id="GO:0004075">
    <property type="term" value="F:biotin carboxylase activity"/>
    <property type="evidence" value="ECO:0007669"/>
    <property type="project" value="UniProtKB-EC"/>
</dbReference>
<dbReference type="InterPro" id="IPR000089">
    <property type="entry name" value="Biotin_lipoyl"/>
</dbReference>
<dbReference type="InterPro" id="IPR016185">
    <property type="entry name" value="PreATP-grasp_dom_sf"/>
</dbReference>
<evidence type="ECO:0000256" key="1">
    <source>
        <dbReference type="ARBA" id="ARBA00001953"/>
    </source>
</evidence>
<dbReference type="Pfam" id="PF02786">
    <property type="entry name" value="CPSase_L_D2"/>
    <property type="match status" value="1"/>
</dbReference>
<dbReference type="Gene3D" id="3.30.470.20">
    <property type="entry name" value="ATP-grasp fold, B domain"/>
    <property type="match status" value="1"/>
</dbReference>
<dbReference type="InterPro" id="IPR013815">
    <property type="entry name" value="ATP_grasp_subdomain_1"/>
</dbReference>
<dbReference type="Gene3D" id="2.40.460.10">
    <property type="entry name" value="Biotin dependent carboxylase carboxyltransferase"/>
    <property type="match status" value="1"/>
</dbReference>
<feature type="domain" description="CoA carboxyltransferase N-terminal" evidence="17">
    <location>
        <begin position="1439"/>
        <end position="1782"/>
    </location>
</feature>
<evidence type="ECO:0008006" key="21">
    <source>
        <dbReference type="Google" id="ProtNLM"/>
    </source>
</evidence>
<evidence type="ECO:0000259" key="16">
    <source>
        <dbReference type="PROSITE" id="PS50979"/>
    </source>
</evidence>
<evidence type="ECO:0000313" key="20">
    <source>
        <dbReference type="Proteomes" id="UP000626109"/>
    </source>
</evidence>
<feature type="domain" description="ATP-grasp" evidence="15">
    <location>
        <begin position="203"/>
        <end position="397"/>
    </location>
</feature>
<feature type="domain" description="Biotin carboxylation" evidence="16">
    <location>
        <begin position="50"/>
        <end position="549"/>
    </location>
</feature>
<comment type="catalytic activity">
    <reaction evidence="12">
        <text>hydrogencarbonate + acetyl-CoA + ATP = malonyl-CoA + ADP + phosphate + H(+)</text>
        <dbReference type="Rhea" id="RHEA:11308"/>
        <dbReference type="ChEBI" id="CHEBI:15378"/>
        <dbReference type="ChEBI" id="CHEBI:17544"/>
        <dbReference type="ChEBI" id="CHEBI:30616"/>
        <dbReference type="ChEBI" id="CHEBI:43474"/>
        <dbReference type="ChEBI" id="CHEBI:57288"/>
        <dbReference type="ChEBI" id="CHEBI:57384"/>
        <dbReference type="ChEBI" id="CHEBI:456216"/>
        <dbReference type="EC" id="6.4.1.2"/>
    </reaction>
</comment>
<dbReference type="SUPFAM" id="SSF51246">
    <property type="entry name" value="Rudiment single hybrid motif"/>
    <property type="match status" value="1"/>
</dbReference>
<dbReference type="InterPro" id="IPR013537">
    <property type="entry name" value="AcCoA_COase_cen"/>
</dbReference>
<dbReference type="PROSITE" id="PS50975">
    <property type="entry name" value="ATP_GRASP"/>
    <property type="match status" value="1"/>
</dbReference>
<comment type="catalytic activity">
    <reaction evidence="13">
        <text>N(6)-biotinyl-L-lysyl-[protein] + hydrogencarbonate + ATP = N(6)-carboxybiotinyl-L-lysyl-[protein] + ADP + phosphate + H(+)</text>
        <dbReference type="Rhea" id="RHEA:13501"/>
        <dbReference type="Rhea" id="RHEA-COMP:10505"/>
        <dbReference type="Rhea" id="RHEA-COMP:10506"/>
        <dbReference type="ChEBI" id="CHEBI:15378"/>
        <dbReference type="ChEBI" id="CHEBI:17544"/>
        <dbReference type="ChEBI" id="CHEBI:30616"/>
        <dbReference type="ChEBI" id="CHEBI:43474"/>
        <dbReference type="ChEBI" id="CHEBI:83144"/>
        <dbReference type="ChEBI" id="CHEBI:83145"/>
        <dbReference type="ChEBI" id="CHEBI:456216"/>
        <dbReference type="EC" id="6.3.4.14"/>
    </reaction>
</comment>
<dbReference type="GO" id="GO:0046872">
    <property type="term" value="F:metal ion binding"/>
    <property type="evidence" value="ECO:0007669"/>
    <property type="project" value="InterPro"/>
</dbReference>
<dbReference type="InterPro" id="IPR034733">
    <property type="entry name" value="AcCoA_carboxyl_beta"/>
</dbReference>
<dbReference type="Pfam" id="PF00289">
    <property type="entry name" value="Biotin_carb_N"/>
    <property type="match status" value="1"/>
</dbReference>
<dbReference type="InterPro" id="IPR011762">
    <property type="entry name" value="COA_CT_N"/>
</dbReference>
<protein>
    <recommendedName>
        <fullName evidence="21">Acetyl-CoA carboxylase</fullName>
    </recommendedName>
</protein>
<keyword evidence="10" id="KW-0092">Biotin</keyword>
<evidence type="ECO:0000256" key="13">
    <source>
        <dbReference type="ARBA" id="ARBA00048600"/>
    </source>
</evidence>
<evidence type="ECO:0000256" key="5">
    <source>
        <dbReference type="ARBA" id="ARBA00022741"/>
    </source>
</evidence>
<dbReference type="Gene3D" id="3.30.1490.20">
    <property type="entry name" value="ATP-grasp fold, A domain"/>
    <property type="match status" value="1"/>
</dbReference>
<dbReference type="FunFam" id="2.40.50.100:FF:000005">
    <property type="entry name" value="Acetyl-CoA carboxylase 1"/>
    <property type="match status" value="1"/>
</dbReference>
<dbReference type="Gene3D" id="2.40.50.100">
    <property type="match status" value="1"/>
</dbReference>
<evidence type="ECO:0000256" key="4">
    <source>
        <dbReference type="ARBA" id="ARBA00022598"/>
    </source>
</evidence>
<dbReference type="InterPro" id="IPR011763">
    <property type="entry name" value="COA_CT_C"/>
</dbReference>
<dbReference type="Pfam" id="PF08326">
    <property type="entry name" value="ACC_central"/>
    <property type="match status" value="2"/>
</dbReference>
<reference evidence="19" key="1">
    <citation type="submission" date="2021-02" db="EMBL/GenBank/DDBJ databases">
        <authorList>
            <person name="Dougan E. K."/>
            <person name="Rhodes N."/>
            <person name="Thang M."/>
            <person name="Chan C."/>
        </authorList>
    </citation>
    <scope>NUCLEOTIDE SEQUENCE</scope>
</reference>
<dbReference type="InterPro" id="IPR005481">
    <property type="entry name" value="BC-like_N"/>
</dbReference>
<evidence type="ECO:0000259" key="18">
    <source>
        <dbReference type="PROSITE" id="PS50989"/>
    </source>
</evidence>
<dbReference type="GO" id="GO:0006633">
    <property type="term" value="P:fatty acid biosynthetic process"/>
    <property type="evidence" value="ECO:0007669"/>
    <property type="project" value="UniProtKB-KW"/>
</dbReference>
<dbReference type="SMART" id="SM00878">
    <property type="entry name" value="Biotin_carb_C"/>
    <property type="match status" value="1"/>
</dbReference>
<dbReference type="GO" id="GO:0003989">
    <property type="term" value="F:acetyl-CoA carboxylase activity"/>
    <property type="evidence" value="ECO:0007669"/>
    <property type="project" value="UniProtKB-EC"/>
</dbReference>
<dbReference type="Gene3D" id="3.90.226.10">
    <property type="entry name" value="2-enoyl-CoA Hydratase, Chain A, domain 1"/>
    <property type="match status" value="2"/>
</dbReference>
<dbReference type="InterPro" id="IPR001882">
    <property type="entry name" value="Biotin_BS"/>
</dbReference>
<keyword evidence="6" id="KW-0276">Fatty acid metabolism</keyword>
<dbReference type="SUPFAM" id="SSF56059">
    <property type="entry name" value="Glutathione synthetase ATP-binding domain-like"/>
    <property type="match status" value="1"/>
</dbReference>
<comment type="cofactor">
    <cofactor evidence="1">
        <name>biotin</name>
        <dbReference type="ChEBI" id="CHEBI:57586"/>
    </cofactor>
</comment>
<dbReference type="InterPro" id="IPR049076">
    <property type="entry name" value="ACCA"/>
</dbReference>
<dbReference type="SUPFAM" id="SSF52096">
    <property type="entry name" value="ClpP/crotonase"/>
    <property type="match status" value="2"/>
</dbReference>
<dbReference type="Gene3D" id="3.90.1770.10">
    <property type="entry name" value="PreATP-grasp domain"/>
    <property type="match status" value="1"/>
</dbReference>
<keyword evidence="4" id="KW-0436">Ligase</keyword>
<evidence type="ECO:0000256" key="11">
    <source>
        <dbReference type="ARBA" id="ARBA00023268"/>
    </source>
</evidence>
<evidence type="ECO:0000256" key="2">
    <source>
        <dbReference type="ARBA" id="ARBA00004956"/>
    </source>
</evidence>
<evidence type="ECO:0000256" key="7">
    <source>
        <dbReference type="ARBA" id="ARBA00022840"/>
    </source>
</evidence>
<keyword evidence="3" id="KW-0444">Lipid biosynthesis</keyword>
<evidence type="ECO:0000256" key="12">
    <source>
        <dbReference type="ARBA" id="ARBA00048065"/>
    </source>
</evidence>
<dbReference type="Pfam" id="PF00364">
    <property type="entry name" value="Biotin_lipoyl"/>
    <property type="match status" value="1"/>
</dbReference>
<keyword evidence="7 14" id="KW-0067">ATP-binding</keyword>
<dbReference type="FunFam" id="3.30.1490.20:FF:000003">
    <property type="entry name" value="acetyl-CoA carboxylase isoform X1"/>
    <property type="match status" value="1"/>
</dbReference>
<dbReference type="PANTHER" id="PTHR45728:SF3">
    <property type="entry name" value="ACETYL-COA CARBOXYLASE"/>
    <property type="match status" value="1"/>
</dbReference>
<dbReference type="PROSITE" id="PS50979">
    <property type="entry name" value="BC"/>
    <property type="match status" value="1"/>
</dbReference>
<dbReference type="InterPro" id="IPR029045">
    <property type="entry name" value="ClpP/crotonase-like_dom_sf"/>
</dbReference>
<keyword evidence="11" id="KW-0511">Multifunctional enzyme</keyword>
<evidence type="ECO:0000256" key="3">
    <source>
        <dbReference type="ARBA" id="ARBA00022516"/>
    </source>
</evidence>
<evidence type="ECO:0000256" key="6">
    <source>
        <dbReference type="ARBA" id="ARBA00022832"/>
    </source>
</evidence>
<comment type="caution">
    <text evidence="19">The sequence shown here is derived from an EMBL/GenBank/DDBJ whole genome shotgun (WGS) entry which is preliminary data.</text>
</comment>
<dbReference type="UniPathway" id="UPA00655">
    <property type="reaction ID" value="UER00711"/>
</dbReference>
<dbReference type="Gene3D" id="3.40.50.20">
    <property type="match status" value="1"/>
</dbReference>
<keyword evidence="9" id="KW-0275">Fatty acid biosynthesis</keyword>